<organism evidence="1 2">
    <name type="scientific">Brevibacillus borstelensis AK1</name>
    <dbReference type="NCBI Taxonomy" id="1300222"/>
    <lineage>
        <taxon>Bacteria</taxon>
        <taxon>Bacillati</taxon>
        <taxon>Bacillota</taxon>
        <taxon>Bacilli</taxon>
        <taxon>Bacillales</taxon>
        <taxon>Paenibacillaceae</taxon>
        <taxon>Brevibacillus</taxon>
    </lineage>
</organism>
<accession>M8E989</accession>
<dbReference type="EMBL" id="APBN01000005">
    <property type="protein sequence ID" value="EMT52040.1"/>
    <property type="molecule type" value="Genomic_DNA"/>
</dbReference>
<evidence type="ECO:0000313" key="2">
    <source>
        <dbReference type="Proteomes" id="UP000012081"/>
    </source>
</evidence>
<keyword evidence="2" id="KW-1185">Reference proteome</keyword>
<reference evidence="1 2" key="1">
    <citation type="submission" date="2013-03" db="EMBL/GenBank/DDBJ databases">
        <title>Assembly of a new bacterial strain Brevibacillus borstelensis AK1.</title>
        <authorList>
            <person name="Rajan I."/>
            <person name="PoliReddy D."/>
            <person name="Sugumar T."/>
            <person name="Rathinam K."/>
            <person name="Alqarawi S."/>
            <person name="Khalil A.B."/>
            <person name="Sivakumar N."/>
        </authorList>
    </citation>
    <scope>NUCLEOTIDE SEQUENCE [LARGE SCALE GENOMIC DNA]</scope>
    <source>
        <strain evidence="1 2">AK1</strain>
    </source>
</reference>
<sequence length="133" mass="15580">MSTAMMVYLAWQEDDWLDEILDRFSEVRAMVPNAKTFRLLKEEKDSQQIDRYVVIVLNAAYEQEECRQFLQQWEADGRSAHDSLYIVGLKPDEQESWQRAYPQANIIVITGFAVEFDYDSVLSQMESDLEGSR</sequence>
<dbReference type="RefSeq" id="WP_003389063.1">
    <property type="nucleotide sequence ID" value="NZ_APBN01000005.1"/>
</dbReference>
<dbReference type="AlphaFoldDB" id="M8E989"/>
<dbReference type="STRING" id="1300222.I532_14393"/>
<dbReference type="OrthoDB" id="2472182at2"/>
<proteinExistence type="predicted"/>
<evidence type="ECO:0000313" key="1">
    <source>
        <dbReference type="EMBL" id="EMT52040.1"/>
    </source>
</evidence>
<protein>
    <submittedName>
        <fullName evidence="1">Uncharacterized protein</fullName>
    </submittedName>
</protein>
<name>M8E989_9BACL</name>
<gene>
    <name evidence="1" type="ORF">I532_14393</name>
</gene>
<comment type="caution">
    <text evidence="1">The sequence shown here is derived from an EMBL/GenBank/DDBJ whole genome shotgun (WGS) entry which is preliminary data.</text>
</comment>
<dbReference type="Proteomes" id="UP000012081">
    <property type="component" value="Unassembled WGS sequence"/>
</dbReference>
<dbReference type="PATRIC" id="fig|1300222.3.peg.3008"/>